<proteinExistence type="predicted"/>
<dbReference type="EMBL" id="BK032682">
    <property type="protein sequence ID" value="DAF54772.1"/>
    <property type="molecule type" value="Genomic_DNA"/>
</dbReference>
<sequence>MDCLITNGKQYIRLDSNGSPQTCGQVLAERFSEDKAKNIIKNLPKPLRKFHFNVQLVSEIAAQPKPIEEEKLPEDINGILAELDDYYEDYQRNPKYDNPYTYHGETALEKELSMNDIGIGNFFKMVIDCISDREKYIENMEYLIKEYDLKILDVRHFIRDEETKLGTVPMSRISYLLQYYERQRAICKRNRNCAKLFQYHVERFKNRKYMKVIDKIANSKYKYRRLSKEYLEDYAKGVTKEKK</sequence>
<organism evidence="1">
    <name type="scientific">Siphoviridae sp. ctqPo10</name>
    <dbReference type="NCBI Taxonomy" id="2827948"/>
    <lineage>
        <taxon>Viruses</taxon>
        <taxon>Duplodnaviria</taxon>
        <taxon>Heunggongvirae</taxon>
        <taxon>Uroviricota</taxon>
        <taxon>Caudoviricetes</taxon>
    </lineage>
</organism>
<accession>A0A8S5SUP4</accession>
<name>A0A8S5SUP4_9CAUD</name>
<reference evidence="1" key="1">
    <citation type="journal article" date="2021" name="Proc. Natl. Acad. Sci. U.S.A.">
        <title>A Catalog of Tens of Thousands of Viruses from Human Metagenomes Reveals Hidden Associations with Chronic Diseases.</title>
        <authorList>
            <person name="Tisza M.J."/>
            <person name="Buck C.B."/>
        </authorList>
    </citation>
    <scope>NUCLEOTIDE SEQUENCE</scope>
    <source>
        <strain evidence="1">CtqPo10</strain>
    </source>
</reference>
<protein>
    <submittedName>
        <fullName evidence="1">Uncharacterized protein</fullName>
    </submittedName>
</protein>
<evidence type="ECO:0000313" key="1">
    <source>
        <dbReference type="EMBL" id="DAF54772.1"/>
    </source>
</evidence>